<name>A0A9W6ZBS1_9STRA</name>
<dbReference type="PANTHER" id="PTHR43092:SF2">
    <property type="entry name" value="HERCYNYLCYSTEINE SULFOXIDE LYASE"/>
    <property type="match status" value="1"/>
</dbReference>
<dbReference type="InterPro" id="IPR015424">
    <property type="entry name" value="PyrdxlP-dep_Trfase"/>
</dbReference>
<dbReference type="EMBL" id="BRXZ01001984">
    <property type="protein sequence ID" value="GMH51537.1"/>
    <property type="molecule type" value="Genomic_DNA"/>
</dbReference>
<evidence type="ECO:0000313" key="2">
    <source>
        <dbReference type="EMBL" id="GMH51537.1"/>
    </source>
</evidence>
<dbReference type="OrthoDB" id="199818at2759"/>
<comment type="caution">
    <text evidence="2">The sequence shown here is derived from an EMBL/GenBank/DDBJ whole genome shotgun (WGS) entry which is preliminary data.</text>
</comment>
<gene>
    <name evidence="2" type="ORF">TrRE_jg6303</name>
</gene>
<evidence type="ECO:0000256" key="1">
    <source>
        <dbReference type="ARBA" id="ARBA00022898"/>
    </source>
</evidence>
<reference evidence="2" key="1">
    <citation type="submission" date="2022-07" db="EMBL/GenBank/DDBJ databases">
        <title>Genome analysis of Parmales, a sister group of diatoms, reveals the evolutionary specialization of diatoms from phago-mixotrophs to photoautotrophs.</title>
        <authorList>
            <person name="Ban H."/>
            <person name="Sato S."/>
            <person name="Yoshikawa S."/>
            <person name="Kazumasa Y."/>
            <person name="Nakamura Y."/>
            <person name="Ichinomiya M."/>
            <person name="Saitoh K."/>
            <person name="Sato N."/>
            <person name="Blanc-Mathieu R."/>
            <person name="Endo H."/>
            <person name="Kuwata A."/>
            <person name="Ogata H."/>
        </authorList>
    </citation>
    <scope>NUCLEOTIDE SEQUENCE</scope>
</reference>
<keyword evidence="1" id="KW-0663">Pyridoxal phosphate</keyword>
<accession>A0A9W6ZBS1</accession>
<dbReference type="Proteomes" id="UP001165082">
    <property type="component" value="Unassembled WGS sequence"/>
</dbReference>
<dbReference type="PANTHER" id="PTHR43092">
    <property type="entry name" value="L-CYSTEINE DESULFHYDRASE"/>
    <property type="match status" value="1"/>
</dbReference>
<evidence type="ECO:0000313" key="3">
    <source>
        <dbReference type="Proteomes" id="UP001165082"/>
    </source>
</evidence>
<evidence type="ECO:0008006" key="4">
    <source>
        <dbReference type="Google" id="ProtNLM"/>
    </source>
</evidence>
<protein>
    <recommendedName>
        <fullName evidence="4">Aminotransferase class V domain-containing protein</fullName>
    </recommendedName>
</protein>
<sequence length="315" mass="34655">MKAALTRLCYLQPMVYHRSVVPRLVEDSRRCACDLIGLEEGLRSTFSFVPVTSAIFQVLQAFDWKPGDVVVTTDVIYHSVKDALLYLQEEKGVVWKISETKFGSTCESRGSAFNSLVSSLVTSSSPVKLAILDAVSSKPTLTFPVPSVVSHCRNLGVPTLVDAAHAPGTRGGERHFDGGATFWVCTFHKWLGVPRGGAGGMEKRGWNEEWKGVRREGEKVYGDVLGLGGGGWRVDEELPVSCLELPEKLKGKGGWEEVKKRLVKILWEEFSIEVPVFLHGGKCGLRVTVSDSVLVSDYARLALAVRVVMERGEFQ</sequence>
<dbReference type="AlphaFoldDB" id="A0A9W6ZBS1"/>
<organism evidence="2 3">
    <name type="scientific">Triparma retinervis</name>
    <dbReference type="NCBI Taxonomy" id="2557542"/>
    <lineage>
        <taxon>Eukaryota</taxon>
        <taxon>Sar</taxon>
        <taxon>Stramenopiles</taxon>
        <taxon>Ochrophyta</taxon>
        <taxon>Bolidophyceae</taxon>
        <taxon>Parmales</taxon>
        <taxon>Triparmaceae</taxon>
        <taxon>Triparma</taxon>
    </lineage>
</organism>
<keyword evidence="3" id="KW-1185">Reference proteome</keyword>
<dbReference type="SUPFAM" id="SSF53383">
    <property type="entry name" value="PLP-dependent transferases"/>
    <property type="match status" value="1"/>
</dbReference>
<dbReference type="Gene3D" id="3.40.640.10">
    <property type="entry name" value="Type I PLP-dependent aspartate aminotransferase-like (Major domain)"/>
    <property type="match status" value="1"/>
</dbReference>
<dbReference type="InterPro" id="IPR015421">
    <property type="entry name" value="PyrdxlP-dep_Trfase_major"/>
</dbReference>
<proteinExistence type="predicted"/>